<comment type="caution">
    <text evidence="1">The sequence shown here is derived from an EMBL/GenBank/DDBJ whole genome shotgun (WGS) entry which is preliminary data.</text>
</comment>
<dbReference type="Proteomes" id="UP001177021">
    <property type="component" value="Unassembled WGS sequence"/>
</dbReference>
<protein>
    <submittedName>
        <fullName evidence="1">Uncharacterized protein</fullName>
    </submittedName>
</protein>
<sequence length="162" mass="18514">MFPLSTRIIDQICVTIATISHIRASANGWFFTGYTECIKQTYLAVKHLFECKDGHGTEDPNIRRRQEISEAAAAHESEEKVLPEPGVGLLRAILRPLRKEQFFNLFYAVSGVNNDESLLVLVWNGISCRAYQSELVLLFLLVLVFVSWYLSLDFPKDWCTRS</sequence>
<keyword evidence="2" id="KW-1185">Reference proteome</keyword>
<dbReference type="EMBL" id="CASHSV030000109">
    <property type="protein sequence ID" value="CAJ2648327.1"/>
    <property type="molecule type" value="Genomic_DNA"/>
</dbReference>
<reference evidence="1" key="1">
    <citation type="submission" date="2023-10" db="EMBL/GenBank/DDBJ databases">
        <authorList>
            <person name="Rodriguez Cubillos JULIANA M."/>
            <person name="De Vega J."/>
        </authorList>
    </citation>
    <scope>NUCLEOTIDE SEQUENCE</scope>
</reference>
<accession>A0ACB0JVK0</accession>
<evidence type="ECO:0000313" key="2">
    <source>
        <dbReference type="Proteomes" id="UP001177021"/>
    </source>
</evidence>
<evidence type="ECO:0000313" key="1">
    <source>
        <dbReference type="EMBL" id="CAJ2648327.1"/>
    </source>
</evidence>
<name>A0ACB0JVK0_TRIPR</name>
<organism evidence="1 2">
    <name type="scientific">Trifolium pratense</name>
    <name type="common">Red clover</name>
    <dbReference type="NCBI Taxonomy" id="57577"/>
    <lineage>
        <taxon>Eukaryota</taxon>
        <taxon>Viridiplantae</taxon>
        <taxon>Streptophyta</taxon>
        <taxon>Embryophyta</taxon>
        <taxon>Tracheophyta</taxon>
        <taxon>Spermatophyta</taxon>
        <taxon>Magnoliopsida</taxon>
        <taxon>eudicotyledons</taxon>
        <taxon>Gunneridae</taxon>
        <taxon>Pentapetalae</taxon>
        <taxon>rosids</taxon>
        <taxon>fabids</taxon>
        <taxon>Fabales</taxon>
        <taxon>Fabaceae</taxon>
        <taxon>Papilionoideae</taxon>
        <taxon>50 kb inversion clade</taxon>
        <taxon>NPAAA clade</taxon>
        <taxon>Hologalegina</taxon>
        <taxon>IRL clade</taxon>
        <taxon>Trifolieae</taxon>
        <taxon>Trifolium</taxon>
    </lineage>
</organism>
<proteinExistence type="predicted"/>
<gene>
    <name evidence="1" type="ORF">MILVUS5_LOCUS16698</name>
</gene>